<name>C3KR61_SINFN</name>
<keyword evidence="2" id="KW-0472">Membrane</keyword>
<feature type="transmembrane region" description="Helical" evidence="2">
    <location>
        <begin position="140"/>
        <end position="158"/>
    </location>
</feature>
<protein>
    <recommendedName>
        <fullName evidence="5">Transmembrane protein</fullName>
    </recommendedName>
</protein>
<evidence type="ECO:0008006" key="5">
    <source>
        <dbReference type="Google" id="ProtNLM"/>
    </source>
</evidence>
<dbReference type="HOGENOM" id="CLU_1905360_0_0_5"/>
<accession>C3KR61</accession>
<evidence type="ECO:0000313" key="3">
    <source>
        <dbReference type="EMBL" id="ACP22569.1"/>
    </source>
</evidence>
<dbReference type="PATRIC" id="fig|394.7.peg.1517"/>
<dbReference type="KEGG" id="rhi:NGR_b11160"/>
<feature type="region of interest" description="Disordered" evidence="1">
    <location>
        <begin position="1"/>
        <end position="123"/>
    </location>
</feature>
<evidence type="ECO:0000256" key="1">
    <source>
        <dbReference type="SAM" id="MobiDB-lite"/>
    </source>
</evidence>
<gene>
    <name evidence="3" type="ordered locus">NGR_b11160</name>
</gene>
<dbReference type="Proteomes" id="UP000001054">
    <property type="component" value="Plasmid pNGR234b"/>
</dbReference>
<reference evidence="3 4" key="2">
    <citation type="journal article" date="2009" name="Appl. Environ. Microbiol.">
        <title>Rhizobium sp. strain NGR234 possesses a remarkable number of secretion systems.</title>
        <authorList>
            <person name="Schmeisser C."/>
            <person name="Liesegang H."/>
            <person name="Krysciak D."/>
            <person name="Bakkou N."/>
            <person name="Le Quere A."/>
            <person name="Wollherr A."/>
            <person name="Heinemeyer I."/>
            <person name="Morgenstern B."/>
            <person name="Pommerening-Roeser A."/>
            <person name="Flores M."/>
            <person name="Palacios R."/>
            <person name="Brenner S."/>
            <person name="Gottschalk G."/>
            <person name="Schmitz R.A."/>
            <person name="Broughton W.J."/>
            <person name="Perret X."/>
            <person name="Strittmatter A.W."/>
            <person name="Streit W.R."/>
        </authorList>
    </citation>
    <scope>NUCLEOTIDE SEQUENCE [LARGE SCALE GENOMIC DNA]</scope>
    <source>
        <strain evidence="4">NBRC 101917 / NGR234</strain>
    </source>
</reference>
<keyword evidence="2" id="KW-1133">Transmembrane helix</keyword>
<dbReference type="AlphaFoldDB" id="C3KR61"/>
<keyword evidence="2" id="KW-0812">Transmembrane</keyword>
<feature type="compositionally biased region" description="Basic and acidic residues" evidence="1">
    <location>
        <begin position="99"/>
        <end position="117"/>
    </location>
</feature>
<evidence type="ECO:0000256" key="2">
    <source>
        <dbReference type="SAM" id="Phobius"/>
    </source>
</evidence>
<proteinExistence type="predicted"/>
<dbReference type="EMBL" id="CP000874">
    <property type="protein sequence ID" value="ACP22569.1"/>
    <property type="molecule type" value="Genomic_DNA"/>
</dbReference>
<organism evidence="3 4">
    <name type="scientific">Sinorhizobium fredii (strain NBRC 101917 / NGR234)</name>
    <dbReference type="NCBI Taxonomy" id="394"/>
    <lineage>
        <taxon>Bacteria</taxon>
        <taxon>Pseudomonadati</taxon>
        <taxon>Pseudomonadota</taxon>
        <taxon>Alphaproteobacteria</taxon>
        <taxon>Hyphomicrobiales</taxon>
        <taxon>Rhizobiaceae</taxon>
        <taxon>Sinorhizobium/Ensifer group</taxon>
        <taxon>Sinorhizobium</taxon>
    </lineage>
</organism>
<sequence>MPQKQNNGEPRTAGPAERRPHRTSSADVSWPARRVGPQSPRTGASRPVGPEDASGENHIADASDVGGGGQDLRAGMSVDPPQPSPRDLSGGPSPLTPEPGDRKVAEETSIQEHHDSNEGTGGDAWNNLLGNTTNAGMLRLLFAIGLFILVAGTFFWLVA</sequence>
<dbReference type="OrthoDB" id="8421713at2"/>
<evidence type="ECO:0000313" key="4">
    <source>
        <dbReference type="Proteomes" id="UP000001054"/>
    </source>
</evidence>
<keyword evidence="4" id="KW-1185">Reference proteome</keyword>
<geneLocation type="plasmid" evidence="4">
    <name>sym pNGR234b</name>
</geneLocation>
<reference evidence="4" key="1">
    <citation type="journal article" date="2004" name="J. Bacteriol.">
        <title>An evolutionary hot spot: the pNGR234b replicon of Rhizobium sp. strain NGR234.</title>
        <authorList>
            <person name="Streit W.R."/>
            <person name="Schmitz R.A."/>
            <person name="Perret X."/>
            <person name="Staehelin C."/>
            <person name="Deakin W.J."/>
            <person name="Raasch C."/>
            <person name="Liesegang H."/>
            <person name="Broughton W.J."/>
        </authorList>
    </citation>
    <scope>NUCLEOTIDE SEQUENCE [LARGE SCALE GENOMIC DNA]</scope>
    <source>
        <strain evidence="4">NBRC 101917 / NGR234</strain>
    </source>
</reference>
<keyword evidence="3" id="KW-0614">Plasmid</keyword>